<dbReference type="Proteomes" id="UP000075883">
    <property type="component" value="Unassembled WGS sequence"/>
</dbReference>
<keyword evidence="3" id="KW-1185">Reference proteome</keyword>
<sequence>MALSSCFENLRKFVRYFAYDLLIAGTALRLFAEDAGKDLHEILLSMLMFRIVGVAQYLSAQLQVPFANLRRSERQTFSKLSRVTFERAERYRFACRQIGQLPYQDVNQHLVIVSVENSGRLWSAKQIDKHF</sequence>
<evidence type="ECO:0000256" key="1">
    <source>
        <dbReference type="SAM" id="Phobius"/>
    </source>
</evidence>
<keyword evidence="1" id="KW-0812">Transmembrane</keyword>
<feature type="transmembrane region" description="Helical" evidence="1">
    <location>
        <begin position="39"/>
        <end position="58"/>
    </location>
</feature>
<dbReference type="EnsemblMetazoa" id="ACUA022771-RA">
    <property type="protein sequence ID" value="ACUA022771-PA"/>
    <property type="gene ID" value="ACUA022771"/>
</dbReference>
<reference evidence="2" key="2">
    <citation type="submission" date="2020-05" db="UniProtKB">
        <authorList>
            <consortium name="EnsemblMetazoa"/>
        </authorList>
    </citation>
    <scope>IDENTIFICATION</scope>
    <source>
        <strain evidence="2">A-37</strain>
    </source>
</reference>
<evidence type="ECO:0000313" key="2">
    <source>
        <dbReference type="EnsemblMetazoa" id="ACUA022771-PA"/>
    </source>
</evidence>
<organism evidence="2 3">
    <name type="scientific">Anopheles culicifacies</name>
    <dbReference type="NCBI Taxonomy" id="139723"/>
    <lineage>
        <taxon>Eukaryota</taxon>
        <taxon>Metazoa</taxon>
        <taxon>Ecdysozoa</taxon>
        <taxon>Arthropoda</taxon>
        <taxon>Hexapoda</taxon>
        <taxon>Insecta</taxon>
        <taxon>Pterygota</taxon>
        <taxon>Neoptera</taxon>
        <taxon>Endopterygota</taxon>
        <taxon>Diptera</taxon>
        <taxon>Nematocera</taxon>
        <taxon>Culicoidea</taxon>
        <taxon>Culicidae</taxon>
        <taxon>Anophelinae</taxon>
        <taxon>Anopheles</taxon>
        <taxon>culicifacies species complex</taxon>
    </lineage>
</organism>
<keyword evidence="1" id="KW-0472">Membrane</keyword>
<dbReference type="AlphaFoldDB" id="A0A182MNV5"/>
<protein>
    <submittedName>
        <fullName evidence="2">Uncharacterized protein</fullName>
    </submittedName>
</protein>
<feature type="transmembrane region" description="Helical" evidence="1">
    <location>
        <begin position="13"/>
        <end position="32"/>
    </location>
</feature>
<name>A0A182MNV5_9DIPT</name>
<proteinExistence type="predicted"/>
<accession>A0A182MNV5</accession>
<evidence type="ECO:0000313" key="3">
    <source>
        <dbReference type="Proteomes" id="UP000075883"/>
    </source>
</evidence>
<reference evidence="3" key="1">
    <citation type="submission" date="2013-09" db="EMBL/GenBank/DDBJ databases">
        <title>The Genome Sequence of Anopheles culicifacies species A.</title>
        <authorList>
            <consortium name="The Broad Institute Genomics Platform"/>
            <person name="Neafsey D.E."/>
            <person name="Besansky N."/>
            <person name="Howell P."/>
            <person name="Walton C."/>
            <person name="Young S.K."/>
            <person name="Zeng Q."/>
            <person name="Gargeya S."/>
            <person name="Fitzgerald M."/>
            <person name="Haas B."/>
            <person name="Abouelleil A."/>
            <person name="Allen A.W."/>
            <person name="Alvarado L."/>
            <person name="Arachchi H.M."/>
            <person name="Berlin A.M."/>
            <person name="Chapman S.B."/>
            <person name="Gainer-Dewar J."/>
            <person name="Goldberg J."/>
            <person name="Griggs A."/>
            <person name="Gujja S."/>
            <person name="Hansen M."/>
            <person name="Howarth C."/>
            <person name="Imamovic A."/>
            <person name="Ireland A."/>
            <person name="Larimer J."/>
            <person name="McCowan C."/>
            <person name="Murphy C."/>
            <person name="Pearson M."/>
            <person name="Poon T.W."/>
            <person name="Priest M."/>
            <person name="Roberts A."/>
            <person name="Saif S."/>
            <person name="Shea T."/>
            <person name="Sisk P."/>
            <person name="Sykes S."/>
            <person name="Wortman J."/>
            <person name="Nusbaum C."/>
            <person name="Birren B."/>
        </authorList>
    </citation>
    <scope>NUCLEOTIDE SEQUENCE [LARGE SCALE GENOMIC DNA]</scope>
    <source>
        <strain evidence="3">A-37</strain>
    </source>
</reference>
<keyword evidence="1" id="KW-1133">Transmembrane helix</keyword>
<dbReference type="VEuPathDB" id="VectorBase:ACUA022771"/>
<dbReference type="EMBL" id="AXCM01000367">
    <property type="status" value="NOT_ANNOTATED_CDS"/>
    <property type="molecule type" value="Genomic_DNA"/>
</dbReference>